<dbReference type="STRING" id="1324957.K933_07468"/>
<evidence type="ECO:0000313" key="10">
    <source>
        <dbReference type="EMBL" id="ESP88671.1"/>
    </source>
</evidence>
<dbReference type="GO" id="GO:0008652">
    <property type="term" value="P:amino acid biosynthetic process"/>
    <property type="evidence" value="ECO:0007669"/>
    <property type="project" value="UniProtKB-KW"/>
</dbReference>
<dbReference type="AlphaFoldDB" id="V4GU64"/>
<dbReference type="GO" id="GO:0005829">
    <property type="term" value="C:cytosol"/>
    <property type="evidence" value="ECO:0007669"/>
    <property type="project" value="TreeGrafter"/>
</dbReference>
<dbReference type="NCBIfam" id="NF003793">
    <property type="entry name" value="PRK05382.1"/>
    <property type="match status" value="1"/>
</dbReference>
<evidence type="ECO:0000256" key="1">
    <source>
        <dbReference type="ARBA" id="ARBA00005044"/>
    </source>
</evidence>
<dbReference type="UniPathway" id="UPA00053">
    <property type="reaction ID" value="UER00090"/>
</dbReference>
<dbReference type="EMBL" id="ASGZ01000026">
    <property type="protein sequence ID" value="ESP88671.1"/>
    <property type="molecule type" value="Genomic_DNA"/>
</dbReference>
<dbReference type="RefSeq" id="WP_023394079.1">
    <property type="nucleotide sequence ID" value="NZ_ASGZ01000026.1"/>
</dbReference>
<evidence type="ECO:0000256" key="5">
    <source>
        <dbReference type="ARBA" id="ARBA00023141"/>
    </source>
</evidence>
<feature type="binding site" evidence="7">
    <location>
        <position position="299"/>
    </location>
    <ligand>
        <name>FMN</name>
        <dbReference type="ChEBI" id="CHEBI:58210"/>
    </ligand>
</feature>
<evidence type="ECO:0000256" key="6">
    <source>
        <dbReference type="ARBA" id="ARBA00023239"/>
    </source>
</evidence>
<evidence type="ECO:0000256" key="2">
    <source>
        <dbReference type="ARBA" id="ARBA00008014"/>
    </source>
</evidence>
<keyword evidence="7" id="KW-0274">FAD</keyword>
<dbReference type="GO" id="GO:0009073">
    <property type="term" value="P:aromatic amino acid family biosynthetic process"/>
    <property type="evidence" value="ECO:0007669"/>
    <property type="project" value="UniProtKB-KW"/>
</dbReference>
<dbReference type="InterPro" id="IPR020541">
    <property type="entry name" value="Chorismate_synthase_CS"/>
</dbReference>
<dbReference type="InterPro" id="IPR035904">
    <property type="entry name" value="Chorismate_synth_AroC_sf"/>
</dbReference>
<dbReference type="EC" id="4.2.3.5" evidence="3 7"/>
<comment type="catalytic activity">
    <reaction evidence="7 8">
        <text>5-O-(1-carboxyvinyl)-3-phosphoshikimate = chorismate + phosphate</text>
        <dbReference type="Rhea" id="RHEA:21020"/>
        <dbReference type="ChEBI" id="CHEBI:29748"/>
        <dbReference type="ChEBI" id="CHEBI:43474"/>
        <dbReference type="ChEBI" id="CHEBI:57701"/>
        <dbReference type="EC" id="4.2.3.5"/>
    </reaction>
</comment>
<comment type="caution">
    <text evidence="10">The sequence shown here is derived from an EMBL/GenBank/DDBJ whole genome shotgun (WGS) entry which is preliminary data.</text>
</comment>
<evidence type="ECO:0000256" key="8">
    <source>
        <dbReference type="RuleBase" id="RU000605"/>
    </source>
</evidence>
<dbReference type="Proteomes" id="UP000017840">
    <property type="component" value="Unassembled WGS sequence"/>
</dbReference>
<dbReference type="PIRSF" id="PIRSF001456">
    <property type="entry name" value="Chorismate_synth"/>
    <property type="match status" value="1"/>
</dbReference>
<dbReference type="eggNOG" id="arCOG04133">
    <property type="taxonomic scope" value="Archaea"/>
</dbReference>
<sequence>MNGNEFGRLFRVTTYGESHGPAMGCTVSGCPAGVELDEEAIQRELDRRKPGQSMITTSRGEPDEVAVNSGVQDGYTTGTPIGMTIENKDARSGKYEPFVTAPRPSHGDYTYSAKFGTRNWGGGGRSSARETVNWVAAGAVAQQVLDASEYDVRVKAHVNQIGDIEAPEVSFEEMLEHTEENEVRCAHPETAERMRERIDEYQEAGDSIGGSVYFETRGVPRGLGAPRFDSVPARLGRLMMAIPATTAFEFGLGRDAREVTGHDRNEDWESDAGGDDHADTVSEEGDPVPVGNDHGGLQGGITTGEPVYGEVTWHAPTSIPKQQTTVDWETGERKDIQVVGRHDPVLPPRAVPVVEAVLRCTVLDFMLLGGRINPDRVDDRPGEYDTDYHPRSPDNRDETEE</sequence>
<proteinExistence type="inferred from homology"/>
<evidence type="ECO:0000256" key="7">
    <source>
        <dbReference type="HAMAP-Rule" id="MF_00300"/>
    </source>
</evidence>
<evidence type="ECO:0000256" key="4">
    <source>
        <dbReference type="ARBA" id="ARBA00022605"/>
    </source>
</evidence>
<dbReference type="InterPro" id="IPR000453">
    <property type="entry name" value="Chorismate_synth"/>
</dbReference>
<dbReference type="PATRIC" id="fig|1324957.4.peg.1509"/>
<keyword evidence="5 7" id="KW-0057">Aromatic amino acid biosynthesis</keyword>
<feature type="binding site" evidence="7">
    <location>
        <position position="48"/>
    </location>
    <ligand>
        <name>NADP(+)</name>
        <dbReference type="ChEBI" id="CHEBI:58349"/>
    </ligand>
</feature>
<dbReference type="PANTHER" id="PTHR21085:SF0">
    <property type="entry name" value="CHORISMATE SYNTHASE"/>
    <property type="match status" value="1"/>
</dbReference>
<keyword evidence="7" id="KW-0288">FMN</keyword>
<dbReference type="CDD" id="cd07304">
    <property type="entry name" value="Chorismate_synthase"/>
    <property type="match status" value="1"/>
</dbReference>
<keyword evidence="4 7" id="KW-0028">Amino-acid biosynthesis</keyword>
<feature type="binding site" evidence="7">
    <location>
        <begin position="125"/>
        <end position="127"/>
    </location>
    <ligand>
        <name>FMN</name>
        <dbReference type="ChEBI" id="CHEBI:58210"/>
    </ligand>
</feature>
<comment type="function">
    <text evidence="7">Catalyzes the anti-1,4-elimination of the C-3 phosphate and the C-6 proR hydrogen from 5-enolpyruvylshikimate-3-phosphate (EPSP) to yield chorismate, which is the branch point compound that serves as the starting substrate for the three terminal pathways of aromatic amino acid biosynthesis. This reaction introduces a second double bond into the aromatic ring system.</text>
</comment>
<comment type="pathway">
    <text evidence="1 7 8">Metabolic intermediate biosynthesis; chorismate biosynthesis; chorismate from D-erythrose 4-phosphate and phosphoenolpyruvate: step 7/7.</text>
</comment>
<dbReference type="HAMAP" id="MF_00300">
    <property type="entry name" value="Chorismate_synth"/>
    <property type="match status" value="1"/>
</dbReference>
<dbReference type="PROSITE" id="PS00787">
    <property type="entry name" value="CHORISMATE_SYNTHASE_1"/>
    <property type="match status" value="1"/>
</dbReference>
<keyword evidence="7" id="KW-0521">NADP</keyword>
<dbReference type="OrthoDB" id="33049at2157"/>
<reference evidence="10 11" key="1">
    <citation type="journal article" date="2013" name="Genome Announc.">
        <title>Draft Genome Sequence of 'Candidatus Halobonum tyrrellensis' Strain G22, Isolated from the Hypersaline Waters of Lake Tyrrell, Australia.</title>
        <authorList>
            <person name="Ugalde J.A."/>
            <person name="Narasingarao P."/>
            <person name="Kuo S."/>
            <person name="Podell S."/>
            <person name="Allen E.E."/>
        </authorList>
    </citation>
    <scope>NUCLEOTIDE SEQUENCE [LARGE SCALE GENOMIC DNA]</scope>
    <source>
        <strain evidence="10 11">G22</strain>
    </source>
</reference>
<dbReference type="GO" id="GO:0010181">
    <property type="term" value="F:FMN binding"/>
    <property type="evidence" value="ECO:0007669"/>
    <property type="project" value="TreeGrafter"/>
</dbReference>
<dbReference type="PROSITE" id="PS00789">
    <property type="entry name" value="CHORISMATE_SYNTHASE_3"/>
    <property type="match status" value="1"/>
</dbReference>
<dbReference type="SUPFAM" id="SSF103263">
    <property type="entry name" value="Chorismate synthase, AroC"/>
    <property type="match status" value="1"/>
</dbReference>
<feature type="compositionally biased region" description="Polar residues" evidence="9">
    <location>
        <begin position="69"/>
        <end position="79"/>
    </location>
</feature>
<accession>V4GU64</accession>
<gene>
    <name evidence="7" type="primary">aroC</name>
    <name evidence="10" type="ORF">K933_07468</name>
</gene>
<comment type="similarity">
    <text evidence="2 7 8">Belongs to the chorismate synthase family.</text>
</comment>
<comment type="caution">
    <text evidence="7">Lacks conserved residue(s) required for the propagation of feature annotation.</text>
</comment>
<dbReference type="PANTHER" id="PTHR21085">
    <property type="entry name" value="CHORISMATE SYNTHASE"/>
    <property type="match status" value="1"/>
</dbReference>
<dbReference type="Gene3D" id="3.60.150.10">
    <property type="entry name" value="Chorismate synthase AroC"/>
    <property type="match status" value="1"/>
</dbReference>
<comment type="cofactor">
    <cofactor evidence="7 8">
        <name>FMNH2</name>
        <dbReference type="ChEBI" id="CHEBI:57618"/>
    </cofactor>
    <text evidence="7 8">Reduced FMN (FMNH(2)).</text>
</comment>
<keyword evidence="11" id="KW-1185">Reference proteome</keyword>
<dbReference type="Pfam" id="PF01264">
    <property type="entry name" value="Chorismate_synt"/>
    <property type="match status" value="1"/>
</dbReference>
<protein>
    <recommendedName>
        <fullName evidence="3 7">Chorismate synthase</fullName>
        <shortName evidence="7">CS</shortName>
        <ecNumber evidence="3 7">4.2.3.5</ecNumber>
    </recommendedName>
    <alternativeName>
        <fullName evidence="7">5-enolpyruvylshikimate-3-phosphate phospholyase</fullName>
    </alternativeName>
</protein>
<keyword evidence="6 7" id="KW-0456">Lyase</keyword>
<dbReference type="GO" id="GO:0004107">
    <property type="term" value="F:chorismate synthase activity"/>
    <property type="evidence" value="ECO:0007669"/>
    <property type="project" value="UniProtKB-UniRule"/>
</dbReference>
<feature type="region of interest" description="Disordered" evidence="9">
    <location>
        <begin position="263"/>
        <end position="291"/>
    </location>
</feature>
<name>V4GU64_9EURY</name>
<evidence type="ECO:0000256" key="9">
    <source>
        <dbReference type="SAM" id="MobiDB-lite"/>
    </source>
</evidence>
<dbReference type="GO" id="GO:0009423">
    <property type="term" value="P:chorismate biosynthetic process"/>
    <property type="evidence" value="ECO:0007669"/>
    <property type="project" value="UniProtKB-UniRule"/>
</dbReference>
<feature type="binding site" evidence="7">
    <location>
        <position position="341"/>
    </location>
    <ligand>
        <name>FMN</name>
        <dbReference type="ChEBI" id="CHEBI:58210"/>
    </ligand>
</feature>
<feature type="region of interest" description="Disordered" evidence="9">
    <location>
        <begin position="52"/>
        <end position="81"/>
    </location>
</feature>
<organism evidence="10 11">
    <name type="scientific">Candidatus Halobonum tyrrellensis G22</name>
    <dbReference type="NCBI Taxonomy" id="1324957"/>
    <lineage>
        <taxon>Archaea</taxon>
        <taxon>Methanobacteriati</taxon>
        <taxon>Methanobacteriota</taxon>
        <taxon>Stenosarchaea group</taxon>
        <taxon>Halobacteria</taxon>
        <taxon>Halobacteriales</taxon>
        <taxon>Haloferacaceae</taxon>
        <taxon>Candidatus Halobonum</taxon>
    </lineage>
</organism>
<evidence type="ECO:0000256" key="3">
    <source>
        <dbReference type="ARBA" id="ARBA00013036"/>
    </source>
</evidence>
<dbReference type="PROSITE" id="PS00788">
    <property type="entry name" value="CHORISMATE_SYNTHASE_2"/>
    <property type="match status" value="1"/>
</dbReference>
<evidence type="ECO:0000313" key="11">
    <source>
        <dbReference type="Proteomes" id="UP000017840"/>
    </source>
</evidence>
<dbReference type="NCBIfam" id="TIGR00033">
    <property type="entry name" value="aroC"/>
    <property type="match status" value="1"/>
</dbReference>
<feature type="binding site" evidence="7">
    <location>
        <begin position="314"/>
        <end position="318"/>
    </location>
    <ligand>
        <name>FMN</name>
        <dbReference type="ChEBI" id="CHEBI:58210"/>
    </ligand>
</feature>
<keyword evidence="7" id="KW-0285">Flavoprotein</keyword>
<feature type="compositionally biased region" description="Basic and acidic residues" evidence="9">
    <location>
        <begin position="373"/>
        <end position="401"/>
    </location>
</feature>
<feature type="region of interest" description="Disordered" evidence="9">
    <location>
        <begin position="371"/>
        <end position="401"/>
    </location>
</feature>